<protein>
    <recommendedName>
        <fullName evidence="2">Rab-GAP TBC domain-containing protein</fullName>
    </recommendedName>
</protein>
<proteinExistence type="predicted"/>
<evidence type="ECO:0000313" key="3">
    <source>
        <dbReference type="EMBL" id="KAF9155647.1"/>
    </source>
</evidence>
<dbReference type="Pfam" id="PF00566">
    <property type="entry name" value="RabGAP-TBC"/>
    <property type="match status" value="1"/>
</dbReference>
<reference evidence="3" key="1">
    <citation type="journal article" date="2020" name="Fungal Divers.">
        <title>Resolving the Mortierellaceae phylogeny through synthesis of multi-gene phylogenetics and phylogenomics.</title>
        <authorList>
            <person name="Vandepol N."/>
            <person name="Liber J."/>
            <person name="Desiro A."/>
            <person name="Na H."/>
            <person name="Kennedy M."/>
            <person name="Barry K."/>
            <person name="Grigoriev I.V."/>
            <person name="Miller A.N."/>
            <person name="O'Donnell K."/>
            <person name="Stajich J.E."/>
            <person name="Bonito G."/>
        </authorList>
    </citation>
    <scope>NUCLEOTIDE SEQUENCE</scope>
    <source>
        <strain evidence="3">NRRL 6426</strain>
    </source>
</reference>
<feature type="compositionally biased region" description="Low complexity" evidence="1">
    <location>
        <begin position="51"/>
        <end position="62"/>
    </location>
</feature>
<dbReference type="SMART" id="SM00164">
    <property type="entry name" value="TBC"/>
    <property type="match status" value="1"/>
</dbReference>
<accession>A0A9P5VEP9</accession>
<dbReference type="PANTHER" id="PTHR22957:SF268">
    <property type="entry name" value="ANKYRIN REPEAT-CONTAINING PROTEIN"/>
    <property type="match status" value="1"/>
</dbReference>
<dbReference type="InterPro" id="IPR000195">
    <property type="entry name" value="Rab-GAP-TBC_dom"/>
</dbReference>
<dbReference type="GO" id="GO:0005096">
    <property type="term" value="F:GTPase activator activity"/>
    <property type="evidence" value="ECO:0007669"/>
    <property type="project" value="TreeGrafter"/>
</dbReference>
<dbReference type="OrthoDB" id="27140at2759"/>
<name>A0A9P5VEP9_9FUNG</name>
<evidence type="ECO:0000313" key="4">
    <source>
        <dbReference type="Proteomes" id="UP000748756"/>
    </source>
</evidence>
<dbReference type="InterPro" id="IPR035969">
    <property type="entry name" value="Rab-GAP_TBC_sf"/>
</dbReference>
<dbReference type="SUPFAM" id="SSF47923">
    <property type="entry name" value="Ypt/Rab-GAP domain of gyp1p"/>
    <property type="match status" value="2"/>
</dbReference>
<feature type="region of interest" description="Disordered" evidence="1">
    <location>
        <begin position="35"/>
        <end position="67"/>
    </location>
</feature>
<organism evidence="3 4">
    <name type="scientific">Linnemannia schmuckeri</name>
    <dbReference type="NCBI Taxonomy" id="64567"/>
    <lineage>
        <taxon>Eukaryota</taxon>
        <taxon>Fungi</taxon>
        <taxon>Fungi incertae sedis</taxon>
        <taxon>Mucoromycota</taxon>
        <taxon>Mortierellomycotina</taxon>
        <taxon>Mortierellomycetes</taxon>
        <taxon>Mortierellales</taxon>
        <taxon>Mortierellaceae</taxon>
        <taxon>Linnemannia</taxon>
    </lineage>
</organism>
<dbReference type="Gene3D" id="1.10.472.80">
    <property type="entry name" value="Ypt/Rab-GAP domain of gyp1p, domain 3"/>
    <property type="match status" value="1"/>
</dbReference>
<comment type="caution">
    <text evidence="3">The sequence shown here is derived from an EMBL/GenBank/DDBJ whole genome shotgun (WGS) entry which is preliminary data.</text>
</comment>
<dbReference type="PROSITE" id="PS50086">
    <property type="entry name" value="TBC_RABGAP"/>
    <property type="match status" value="1"/>
</dbReference>
<gene>
    <name evidence="3" type="ORF">BG015_009092</name>
</gene>
<feature type="domain" description="Rab-GAP TBC" evidence="2">
    <location>
        <begin position="112"/>
        <end position="302"/>
    </location>
</feature>
<dbReference type="Proteomes" id="UP000748756">
    <property type="component" value="Unassembled WGS sequence"/>
</dbReference>
<evidence type="ECO:0000256" key="1">
    <source>
        <dbReference type="SAM" id="MobiDB-lite"/>
    </source>
</evidence>
<dbReference type="Gene3D" id="1.10.8.270">
    <property type="entry name" value="putative rabgap domain of human tbc1 domain family member 14 like domains"/>
    <property type="match status" value="1"/>
</dbReference>
<evidence type="ECO:0000259" key="2">
    <source>
        <dbReference type="PROSITE" id="PS50086"/>
    </source>
</evidence>
<dbReference type="EMBL" id="JAAAUQ010000057">
    <property type="protein sequence ID" value="KAF9155647.1"/>
    <property type="molecule type" value="Genomic_DNA"/>
</dbReference>
<dbReference type="PANTHER" id="PTHR22957">
    <property type="entry name" value="TBC1 DOMAIN FAMILY MEMBER GTPASE-ACTIVATING PROTEIN"/>
    <property type="match status" value="1"/>
</dbReference>
<dbReference type="AlphaFoldDB" id="A0A9P5VEP9"/>
<feature type="region of interest" description="Disordered" evidence="1">
    <location>
        <begin position="1"/>
        <end position="20"/>
    </location>
</feature>
<sequence length="385" mass="45702">MLLSSIPQQQQQQPRPLTSPYSYQHHHIIHSNIINSNLSNNNNTHTRHQSDSSSSNTSTSSSPPTKYNKRTLQQYRQEHLDNMSITVEEYEDVLNAEVWIEVNKLRDYARHGISREVRGEVWLYLLGIQEADRSKEISTQKQKLQEYELIDKDPNEMTKRVRGEISRYLRKTNIESSRNMPRLFEDVISAYCNHNHRVEYYPAMVNLCAPFIYSVKRECDAFLCFEKMINTLDDHFSSRSINESVASFMTLFRTCIPDLYSYFEEEEVDIKEWAASALQFVLSRELSLENTMRLWDTYFAVPDWIELHPFFCLAVLRHLKENLEELEQSEIRTMLMRLPPLDMDQVRNEFHFFFFELLCLSIDLLQPEWMTWILTLLYPSTALCY</sequence>
<keyword evidence="4" id="KW-1185">Reference proteome</keyword>